<proteinExistence type="inferred from homology"/>
<dbReference type="InterPro" id="IPR006909">
    <property type="entry name" value="Rad21/Rec8_C_eu"/>
</dbReference>
<dbReference type="PANTHER" id="PTHR12585:SF69">
    <property type="entry name" value="FI11703P"/>
    <property type="match status" value="1"/>
</dbReference>
<feature type="domain" description="Rad21/Rec8-like protein C-terminal eukaryotic" evidence="7">
    <location>
        <begin position="625"/>
        <end position="673"/>
    </location>
</feature>
<evidence type="ECO:0000256" key="5">
    <source>
        <dbReference type="ARBA" id="ARBA00023242"/>
    </source>
</evidence>
<accession>A0A915L8L2</accession>
<feature type="compositionally biased region" description="Polar residues" evidence="6">
    <location>
        <begin position="558"/>
        <end position="573"/>
    </location>
</feature>
<dbReference type="CDD" id="cd21792">
    <property type="entry name" value="Rad21_Rec8_M_NXP1-like"/>
    <property type="match status" value="1"/>
</dbReference>
<dbReference type="SUPFAM" id="SSF46785">
    <property type="entry name" value="Winged helix' DNA-binding domain"/>
    <property type="match status" value="1"/>
</dbReference>
<feature type="region of interest" description="Disordered" evidence="6">
    <location>
        <begin position="239"/>
        <end position="313"/>
    </location>
</feature>
<dbReference type="InterPro" id="IPR023093">
    <property type="entry name" value="ScpA-like_C"/>
</dbReference>
<dbReference type="InterPro" id="IPR006910">
    <property type="entry name" value="Rad21_Rec8_N"/>
</dbReference>
<evidence type="ECO:0000259" key="7">
    <source>
        <dbReference type="Pfam" id="PF04824"/>
    </source>
</evidence>
<dbReference type="GO" id="GO:1990414">
    <property type="term" value="P:replication-born double-strand break repair via sister chromatid exchange"/>
    <property type="evidence" value="ECO:0007669"/>
    <property type="project" value="TreeGrafter"/>
</dbReference>
<evidence type="ECO:0000256" key="4">
    <source>
        <dbReference type="ARBA" id="ARBA00022454"/>
    </source>
</evidence>
<feature type="domain" description="Rad21/Rec8-like protein N-terminal" evidence="8">
    <location>
        <begin position="1"/>
        <end position="105"/>
    </location>
</feature>
<evidence type="ECO:0000256" key="6">
    <source>
        <dbReference type="SAM" id="MobiDB-lite"/>
    </source>
</evidence>
<dbReference type="InterPro" id="IPR049589">
    <property type="entry name" value="NXP1_M-like"/>
</dbReference>
<dbReference type="WBParaSite" id="nRc.2.0.1.t46086-RA">
    <property type="protein sequence ID" value="nRc.2.0.1.t46086-RA"/>
    <property type="gene ID" value="nRc.2.0.1.g46086"/>
</dbReference>
<evidence type="ECO:0000256" key="3">
    <source>
        <dbReference type="ARBA" id="ARBA00009870"/>
    </source>
</evidence>
<dbReference type="GO" id="GO:0003682">
    <property type="term" value="F:chromatin binding"/>
    <property type="evidence" value="ECO:0007669"/>
    <property type="project" value="TreeGrafter"/>
</dbReference>
<dbReference type="InterPro" id="IPR039781">
    <property type="entry name" value="Rad21/Rec8-like"/>
</dbReference>
<feature type="region of interest" description="Disordered" evidence="6">
    <location>
        <begin position="518"/>
        <end position="577"/>
    </location>
</feature>
<dbReference type="GO" id="GO:0008278">
    <property type="term" value="C:cohesin complex"/>
    <property type="evidence" value="ECO:0007669"/>
    <property type="project" value="InterPro"/>
</dbReference>
<dbReference type="Pfam" id="PF04824">
    <property type="entry name" value="Rad21_Rec8"/>
    <property type="match status" value="1"/>
</dbReference>
<evidence type="ECO:0000259" key="8">
    <source>
        <dbReference type="Pfam" id="PF04825"/>
    </source>
</evidence>
<dbReference type="GO" id="GO:0005634">
    <property type="term" value="C:nucleus"/>
    <property type="evidence" value="ECO:0007669"/>
    <property type="project" value="UniProtKB-SubCell"/>
</dbReference>
<evidence type="ECO:0000256" key="1">
    <source>
        <dbReference type="ARBA" id="ARBA00004123"/>
    </source>
</evidence>
<dbReference type="PANTHER" id="PTHR12585">
    <property type="entry name" value="SCC1 / RAD21 FAMILY MEMBER"/>
    <property type="match status" value="1"/>
</dbReference>
<keyword evidence="9" id="KW-1185">Reference proteome</keyword>
<comment type="similarity">
    <text evidence="3">Belongs to the rad21 family.</text>
</comment>
<feature type="compositionally biased region" description="Acidic residues" evidence="6">
    <location>
        <begin position="289"/>
        <end position="298"/>
    </location>
</feature>
<dbReference type="AlphaFoldDB" id="A0A915L8L2"/>
<evidence type="ECO:0000256" key="2">
    <source>
        <dbReference type="ARBA" id="ARBA00004286"/>
    </source>
</evidence>
<reference evidence="10" key="1">
    <citation type="submission" date="2022-11" db="UniProtKB">
        <authorList>
            <consortium name="WormBaseParasite"/>
        </authorList>
    </citation>
    <scope>IDENTIFICATION</scope>
</reference>
<sequence>MFYAQFVLSKKGPLAKIWLAAHWEKKLTKAQVFETNIDKAVESILEPKVKMALRTTGHLLLGVVRIYSRKAKYLLADCNDACVKIKLAFRPGVGVVVDLPQDAQEASLHAITLPEVFHDFDSALPEINDFDYEANQSDIGAITMKEDIPMIISNGLEDEAFGAEEGEDFDSVELSRFSDRRVTNSDFLGLGDAVNLPRPQSTGNQDQMMMVDAPDDLGDQIMDEDYFMVNTQQTWSDETAFRKPNTPPPPNDAVSPPNNRDASSTEPESSVAAVRGSLAPGMTPAFGIEAEEPMEANEPEGVRTRSKRREADSTVTLANSKLTDDRTISEVTTLIQNEKECYALMPCERTEKKSKRKRRLIVDEIKSITGEDMKLQLNDFSDTVTPLDLAPPTRKLMGYKEMSGAEKLLTTSAFPNISKQLLSILTGNLTTKHKKDDAGTIPETVEGLQLTELGISAAPTPQPEEIADELRDNFTQIQAQVTPLASIAEEPSKDKDVDEQAQRLTILNEEDQASALEHERYGAEGGPPSVSPRLEDQPEPSCHISPPPSPRKKGRSSNSAKEQVNGTSTTIEPTNEEDAFDMIMDDQDLGPLLDGSTDDRQWSSRTHQLLNTVKTKLKTKDYVNFLDLCARRDNRKIAAQKFYTLLVLKKWRSIDVEQEEPFGDIKIREGPRLNESLGCAE</sequence>
<dbReference type="InterPro" id="IPR036390">
    <property type="entry name" value="WH_DNA-bd_sf"/>
</dbReference>
<name>A0A915L8L2_ROMCU</name>
<dbReference type="OMA" id="DFPADNM"/>
<dbReference type="Proteomes" id="UP000887565">
    <property type="component" value="Unplaced"/>
</dbReference>
<dbReference type="GO" id="GO:0007062">
    <property type="term" value="P:sister chromatid cohesion"/>
    <property type="evidence" value="ECO:0007669"/>
    <property type="project" value="InterPro"/>
</dbReference>
<protein>
    <submittedName>
        <fullName evidence="10">Double-strand-break repair protein rad21 homolog</fullName>
    </submittedName>
</protein>
<evidence type="ECO:0000313" key="9">
    <source>
        <dbReference type="Proteomes" id="UP000887565"/>
    </source>
</evidence>
<organism evidence="9 10">
    <name type="scientific">Romanomermis culicivorax</name>
    <name type="common">Nematode worm</name>
    <dbReference type="NCBI Taxonomy" id="13658"/>
    <lineage>
        <taxon>Eukaryota</taxon>
        <taxon>Metazoa</taxon>
        <taxon>Ecdysozoa</taxon>
        <taxon>Nematoda</taxon>
        <taxon>Enoplea</taxon>
        <taxon>Dorylaimia</taxon>
        <taxon>Mermithida</taxon>
        <taxon>Mermithoidea</taxon>
        <taxon>Mermithidae</taxon>
        <taxon>Romanomermis</taxon>
    </lineage>
</organism>
<evidence type="ECO:0000313" key="10">
    <source>
        <dbReference type="WBParaSite" id="nRc.2.0.1.t46086-RA"/>
    </source>
</evidence>
<comment type="subcellular location">
    <subcellularLocation>
        <location evidence="2">Chromosome</location>
    </subcellularLocation>
    <subcellularLocation>
        <location evidence="1">Nucleus</location>
    </subcellularLocation>
</comment>
<keyword evidence="5" id="KW-0539">Nucleus</keyword>
<dbReference type="Pfam" id="PF04825">
    <property type="entry name" value="Rad21_Rec8_N"/>
    <property type="match status" value="1"/>
</dbReference>
<keyword evidence="4" id="KW-0158">Chromosome</keyword>
<dbReference type="Gene3D" id="1.10.10.580">
    <property type="entry name" value="Structural maintenance of chromosome 1. Chain E"/>
    <property type="match status" value="1"/>
</dbReference>